<dbReference type="PANTHER" id="PTHR33076">
    <property type="entry name" value="NON-SPECIFIC LIPID-TRANSFER PROTEIN 2-RELATED"/>
    <property type="match status" value="1"/>
</dbReference>
<dbReference type="GO" id="GO:0008289">
    <property type="term" value="F:lipid binding"/>
    <property type="evidence" value="ECO:0007669"/>
    <property type="project" value="InterPro"/>
</dbReference>
<feature type="chain" id="PRO_5038450465" description="Bifunctional inhibitor/plant lipid transfer protein/seed storage helical domain-containing protein" evidence="1">
    <location>
        <begin position="28"/>
        <end position="140"/>
    </location>
</feature>
<dbReference type="GO" id="GO:0006869">
    <property type="term" value="P:lipid transport"/>
    <property type="evidence" value="ECO:0007669"/>
    <property type="project" value="InterPro"/>
</dbReference>
<dbReference type="Pfam" id="PF00234">
    <property type="entry name" value="Tryp_alpha_amyl"/>
    <property type="match status" value="1"/>
</dbReference>
<evidence type="ECO:0000313" key="3">
    <source>
        <dbReference type="EMBL" id="KAI5062520.1"/>
    </source>
</evidence>
<dbReference type="CDD" id="cd01960">
    <property type="entry name" value="nsLTP1"/>
    <property type="match status" value="1"/>
</dbReference>
<evidence type="ECO:0000256" key="1">
    <source>
        <dbReference type="SAM" id="SignalP"/>
    </source>
</evidence>
<dbReference type="InterPro" id="IPR000528">
    <property type="entry name" value="Plant_nsLTP"/>
</dbReference>
<gene>
    <name evidence="3" type="ORF">GOP47_0023059</name>
</gene>
<dbReference type="EMBL" id="JABFUD020000022">
    <property type="protein sequence ID" value="KAI5062520.1"/>
    <property type="molecule type" value="Genomic_DNA"/>
</dbReference>
<dbReference type="AlphaFoldDB" id="A0A9D4U7F7"/>
<sequence length="140" mass="14922">MAAAGGLTMNLPVYMLCLLILIMGTGTGSLRAAQAVTGNVNCVSINFKFIPCFSYLTDKSLRPAAPSQSCCTNVMALNTQFQGLKRQGVCECIKQNARSIPNLVSARVSDLSDKCGIKLGLKVNQNTDCTKACLPKPRCT</sequence>
<dbReference type="PRINTS" id="PR00382">
    <property type="entry name" value="LIPIDTRNSFER"/>
</dbReference>
<proteinExistence type="predicted"/>
<reference evidence="3" key="1">
    <citation type="submission" date="2021-01" db="EMBL/GenBank/DDBJ databases">
        <title>Adiantum capillus-veneris genome.</title>
        <authorList>
            <person name="Fang Y."/>
            <person name="Liao Q."/>
        </authorList>
    </citation>
    <scope>NUCLEOTIDE SEQUENCE</scope>
    <source>
        <strain evidence="3">H3</strain>
        <tissue evidence="3">Leaf</tissue>
    </source>
</reference>
<dbReference type="OrthoDB" id="1890443at2759"/>
<dbReference type="SUPFAM" id="SSF47699">
    <property type="entry name" value="Bifunctional inhibitor/lipid-transfer protein/seed storage 2S albumin"/>
    <property type="match status" value="1"/>
</dbReference>
<evidence type="ECO:0000313" key="4">
    <source>
        <dbReference type="Proteomes" id="UP000886520"/>
    </source>
</evidence>
<name>A0A9D4U7F7_ADICA</name>
<dbReference type="Gene3D" id="1.10.110.10">
    <property type="entry name" value="Plant lipid-transfer and hydrophobic proteins"/>
    <property type="match status" value="1"/>
</dbReference>
<dbReference type="Proteomes" id="UP000886520">
    <property type="component" value="Chromosome 22"/>
</dbReference>
<protein>
    <recommendedName>
        <fullName evidence="2">Bifunctional inhibitor/plant lipid transfer protein/seed storage helical domain-containing protein</fullName>
    </recommendedName>
</protein>
<evidence type="ECO:0000259" key="2">
    <source>
        <dbReference type="Pfam" id="PF00234"/>
    </source>
</evidence>
<feature type="signal peptide" evidence="1">
    <location>
        <begin position="1"/>
        <end position="27"/>
    </location>
</feature>
<keyword evidence="4" id="KW-1185">Reference proteome</keyword>
<accession>A0A9D4U7F7</accession>
<dbReference type="InterPro" id="IPR016140">
    <property type="entry name" value="Bifunc_inhib/LTP/seed_store"/>
</dbReference>
<comment type="caution">
    <text evidence="3">The sequence shown here is derived from an EMBL/GenBank/DDBJ whole genome shotgun (WGS) entry which is preliminary data.</text>
</comment>
<feature type="domain" description="Bifunctional inhibitor/plant lipid transfer protein/seed storage helical" evidence="2">
    <location>
        <begin position="44"/>
        <end position="129"/>
    </location>
</feature>
<dbReference type="InterPro" id="IPR036312">
    <property type="entry name" value="Bifun_inhib/LTP/seed_sf"/>
</dbReference>
<organism evidence="3 4">
    <name type="scientific">Adiantum capillus-veneris</name>
    <name type="common">Maidenhair fern</name>
    <dbReference type="NCBI Taxonomy" id="13818"/>
    <lineage>
        <taxon>Eukaryota</taxon>
        <taxon>Viridiplantae</taxon>
        <taxon>Streptophyta</taxon>
        <taxon>Embryophyta</taxon>
        <taxon>Tracheophyta</taxon>
        <taxon>Polypodiopsida</taxon>
        <taxon>Polypodiidae</taxon>
        <taxon>Polypodiales</taxon>
        <taxon>Pteridineae</taxon>
        <taxon>Pteridaceae</taxon>
        <taxon>Vittarioideae</taxon>
        <taxon>Adiantum</taxon>
    </lineage>
</organism>
<keyword evidence="1" id="KW-0732">Signal</keyword>